<feature type="domain" description="Putative endonuclease Z1" evidence="1">
    <location>
        <begin position="1"/>
        <end position="203"/>
    </location>
</feature>
<dbReference type="KEGG" id="tum:CBW65_22580"/>
<evidence type="ECO:0000313" key="3">
    <source>
        <dbReference type="Proteomes" id="UP000195437"/>
    </source>
</evidence>
<proteinExistence type="predicted"/>
<dbReference type="InterPro" id="IPR018310">
    <property type="entry name" value="Put_endonuclease_Z1-dom"/>
</dbReference>
<dbReference type="AlphaFoldDB" id="A0A1Y0IVV7"/>
<dbReference type="EMBL" id="CP021434">
    <property type="protein sequence ID" value="ARU63474.1"/>
    <property type="molecule type" value="Genomic_DNA"/>
</dbReference>
<reference evidence="3" key="1">
    <citation type="submission" date="2017-05" db="EMBL/GenBank/DDBJ databases">
        <authorList>
            <person name="Sung H."/>
        </authorList>
    </citation>
    <scope>NUCLEOTIDE SEQUENCE [LARGE SCALE GENOMIC DNA]</scope>
    <source>
        <strain evidence="3">AR23208</strain>
    </source>
</reference>
<sequence>MLVHVTRYNAVQNRIHEMVSDYVSNIWREIRYGQSGTSDIKNVLKKLWESDYVKTTYEMDIQVAPETWELIESQLLATMESIKVKEINGSAGDVLDYKEYNETGLNVIAVGGDKLSRGLTLDGLTVSYYLRTSKMYDTLMQMGRWFGYRDGYKDLCRIYTTGDLVTWFRHIATAMEELRDELQTMAAHGATPEEFGLKVMAHPIMSITSQVKMKTGIHMKLSYAGSISETTVFDLDEKILESNFILTDEFVSKLGTPDQNYFAKRGRHNPGKHLMWDNVDGSTIIDFLNEFKTHKYCTRANARYLSQYITKQYLQGELTSWSVALINVGDSSEDQTLGGHHVGRVERNTSKDGVIYHDTIASIKRLVTPDHELFDLNQSQKEIVNAEKMSNKEVRKTLRDKKNGLLLIYPLDVSSEVFTMHDLKHSPIGIALSFPGSDTALSVDYVANNVFGELELND</sequence>
<gene>
    <name evidence="2" type="ORF">CBW65_22580</name>
</gene>
<name>A0A1Y0IVV7_9BACL</name>
<dbReference type="Proteomes" id="UP000195437">
    <property type="component" value="Chromosome"/>
</dbReference>
<protein>
    <recommendedName>
        <fullName evidence="1">Putative endonuclease Z1 domain-containing protein</fullName>
    </recommendedName>
</protein>
<dbReference type="Pfam" id="PF10593">
    <property type="entry name" value="Z1"/>
    <property type="match status" value="1"/>
</dbReference>
<keyword evidence="3" id="KW-1185">Reference proteome</keyword>
<organism evidence="2 3">
    <name type="scientific">Tumebacillus avium</name>
    <dbReference type="NCBI Taxonomy" id="1903704"/>
    <lineage>
        <taxon>Bacteria</taxon>
        <taxon>Bacillati</taxon>
        <taxon>Bacillota</taxon>
        <taxon>Bacilli</taxon>
        <taxon>Bacillales</taxon>
        <taxon>Alicyclobacillaceae</taxon>
        <taxon>Tumebacillus</taxon>
    </lineage>
</organism>
<evidence type="ECO:0000259" key="1">
    <source>
        <dbReference type="Pfam" id="PF10593"/>
    </source>
</evidence>
<evidence type="ECO:0000313" key="2">
    <source>
        <dbReference type="EMBL" id="ARU63474.1"/>
    </source>
</evidence>
<dbReference type="RefSeq" id="WP_087458813.1">
    <property type="nucleotide sequence ID" value="NZ_CP021434.1"/>
</dbReference>
<dbReference type="OrthoDB" id="436461at2"/>
<accession>A0A1Y0IVV7</accession>